<evidence type="ECO:0000313" key="3">
    <source>
        <dbReference type="Proteomes" id="UP001154282"/>
    </source>
</evidence>
<gene>
    <name evidence="2" type="ORF">LITE_LOCUS24042</name>
</gene>
<feature type="compositionally biased region" description="Pro residues" evidence="1">
    <location>
        <begin position="1"/>
        <end position="10"/>
    </location>
</feature>
<feature type="compositionally biased region" description="Basic and acidic residues" evidence="1">
    <location>
        <begin position="732"/>
        <end position="744"/>
    </location>
</feature>
<dbReference type="PANTHER" id="PTHR21402:SF10">
    <property type="entry name" value="U11_U12 SMALL NUCLEAR RIBONUCLEOPROTEIN 48 KDA PROTEIN"/>
    <property type="match status" value="1"/>
</dbReference>
<evidence type="ECO:0008006" key="4">
    <source>
        <dbReference type="Google" id="ProtNLM"/>
    </source>
</evidence>
<dbReference type="AlphaFoldDB" id="A0AAV0LHD7"/>
<feature type="compositionally biased region" description="Pro residues" evidence="1">
    <location>
        <begin position="34"/>
        <end position="55"/>
    </location>
</feature>
<evidence type="ECO:0000256" key="1">
    <source>
        <dbReference type="SAM" id="MobiDB-lite"/>
    </source>
</evidence>
<feature type="region of interest" description="Disordered" evidence="1">
    <location>
        <begin position="1"/>
        <end position="57"/>
    </location>
</feature>
<evidence type="ECO:0000313" key="2">
    <source>
        <dbReference type="EMBL" id="CAI0433805.1"/>
    </source>
</evidence>
<feature type="compositionally biased region" description="Basic and acidic residues" evidence="1">
    <location>
        <begin position="650"/>
        <end position="670"/>
    </location>
</feature>
<comment type="caution">
    <text evidence="2">The sequence shown here is derived from an EMBL/GenBank/DDBJ whole genome shotgun (WGS) entry which is preliminary data.</text>
</comment>
<name>A0AAV0LHD7_9ROSI</name>
<dbReference type="EMBL" id="CAMGYJ010000006">
    <property type="protein sequence ID" value="CAI0433805.1"/>
    <property type="molecule type" value="Genomic_DNA"/>
</dbReference>
<organism evidence="2 3">
    <name type="scientific">Linum tenue</name>
    <dbReference type="NCBI Taxonomy" id="586396"/>
    <lineage>
        <taxon>Eukaryota</taxon>
        <taxon>Viridiplantae</taxon>
        <taxon>Streptophyta</taxon>
        <taxon>Embryophyta</taxon>
        <taxon>Tracheophyta</taxon>
        <taxon>Spermatophyta</taxon>
        <taxon>Magnoliopsida</taxon>
        <taxon>eudicotyledons</taxon>
        <taxon>Gunneridae</taxon>
        <taxon>Pentapetalae</taxon>
        <taxon>rosids</taxon>
        <taxon>fabids</taxon>
        <taxon>Malpighiales</taxon>
        <taxon>Linaceae</taxon>
        <taxon>Linum</taxon>
    </lineage>
</organism>
<feature type="region of interest" description="Disordered" evidence="1">
    <location>
        <begin position="612"/>
        <end position="744"/>
    </location>
</feature>
<dbReference type="Proteomes" id="UP001154282">
    <property type="component" value="Unassembled WGS sequence"/>
</dbReference>
<feature type="compositionally biased region" description="Polar residues" evidence="1">
    <location>
        <begin position="617"/>
        <end position="631"/>
    </location>
</feature>
<feature type="compositionally biased region" description="Polar residues" evidence="1">
    <location>
        <begin position="679"/>
        <end position="699"/>
    </location>
</feature>
<feature type="region of interest" description="Disordered" evidence="1">
    <location>
        <begin position="499"/>
        <end position="519"/>
    </location>
</feature>
<accession>A0AAV0LHD7</accession>
<protein>
    <recommendedName>
        <fullName evidence="4">CHHC U11-48K-type domain-containing protein</fullName>
    </recommendedName>
</protein>
<proteinExistence type="predicted"/>
<reference evidence="2" key="1">
    <citation type="submission" date="2022-08" db="EMBL/GenBank/DDBJ databases">
        <authorList>
            <person name="Gutierrez-Valencia J."/>
        </authorList>
    </citation>
    <scope>NUCLEOTIDE SEQUENCE</scope>
</reference>
<sequence length="744" mass="84191">MNPSSAPPPNQLHFPYTLPNPNPTPNIYFHPLHRPPPPPPSWQPPPPPRPLPAPPLQSQYPTVAVPVATPVRDVSAALSSLTDLVSLARRTLGSVSTLIDSDPSPENLNEALVPCLSNRHHLIPAESLFLHSLRCPSPVCEDPTSLVQSLHYPKTLNYQFPVKTPFDESSEQHKKGQLCLSLESYYREFRSNFFYEDCPSAVNLRELENSGKMVTVPSDLWVECADFVGIREASNQIFDEKMFRILSSESWAIKRDVEGWVDYPTQYSYGIFCAVLRLNVVKMNDLGRWIISNSPSFGSVIDKYMRDHISVLSALCLKAIRKEALALVGTDISIANLSFPCPNSVQALKWLASQLSVLYGELNAKSFTIYIFKQCILVAAKEAVLFSLNLDLKGISTDLDENGSENMKYVQFGEPLEGCSDQEKYKKAKFNAEEDNIGISQVAAAVAALHERSLLEAKIKALQSSQLQPSYQRAIEHTYVSARAAEERKKRPNYQAIIEHDGFRKRSSNQETSRPKTKEELLAEERDYKRRRISYRGKKTKRTTLEVMRDIIDDCMEEIKQAGGIGCFEKPVEEECVPSGYLHDPKVVSMDIGGGHPKISEESSKVVRETIDHHQRQSNYQHKQRATSTSEYPLYKDMEPRKNRDHGKRVRDCRSPERQRNRDNAHESSGGKHHHIRSSKSNSRIDQSLSIDGSYSSNIPHLLNKKHKVSDKGDSDRRNSYSRHRSSNHEAPGFEDRYDPTRSP</sequence>
<keyword evidence="3" id="KW-1185">Reference proteome</keyword>
<dbReference type="PANTHER" id="PTHR21402">
    <property type="entry name" value="GAMETOCYTE SPECIFIC FACTOR 1-RELATED"/>
    <property type="match status" value="1"/>
</dbReference>
<dbReference type="InterPro" id="IPR051591">
    <property type="entry name" value="UPF0224_FAM112_RNA_Proc"/>
</dbReference>
<feature type="compositionally biased region" description="Basic and acidic residues" evidence="1">
    <location>
        <begin position="710"/>
        <end position="719"/>
    </location>
</feature>